<dbReference type="Pfam" id="PF00096">
    <property type="entry name" value="zf-C2H2"/>
    <property type="match status" value="2"/>
</dbReference>
<organism evidence="11 12">
    <name type="scientific">Maudiozyma saulgeensis</name>
    <dbReference type="NCBI Taxonomy" id="1789683"/>
    <lineage>
        <taxon>Eukaryota</taxon>
        <taxon>Fungi</taxon>
        <taxon>Dikarya</taxon>
        <taxon>Ascomycota</taxon>
        <taxon>Saccharomycotina</taxon>
        <taxon>Saccharomycetes</taxon>
        <taxon>Saccharomycetales</taxon>
        <taxon>Saccharomycetaceae</taxon>
        <taxon>Maudiozyma</taxon>
    </lineage>
</organism>
<keyword evidence="6" id="KW-0238">DNA-binding</keyword>
<dbReference type="OrthoDB" id="654211at2759"/>
<dbReference type="SMART" id="SM00355">
    <property type="entry name" value="ZnF_C2H2"/>
    <property type="match status" value="2"/>
</dbReference>
<feature type="region of interest" description="Disordered" evidence="9">
    <location>
        <begin position="481"/>
        <end position="566"/>
    </location>
</feature>
<dbReference type="EMBL" id="FXLY01000002">
    <property type="protein sequence ID" value="SMN17779.1"/>
    <property type="molecule type" value="Genomic_DNA"/>
</dbReference>
<keyword evidence="4 8" id="KW-0863">Zinc-finger</keyword>
<feature type="compositionally biased region" description="Low complexity" evidence="9">
    <location>
        <begin position="378"/>
        <end position="392"/>
    </location>
</feature>
<keyword evidence="3" id="KW-0677">Repeat</keyword>
<dbReference type="STRING" id="1789683.A0A1X7QX39"/>
<feature type="compositionally biased region" description="Low complexity" evidence="9">
    <location>
        <begin position="520"/>
        <end position="566"/>
    </location>
</feature>
<dbReference type="InterPro" id="IPR036236">
    <property type="entry name" value="Znf_C2H2_sf"/>
</dbReference>
<dbReference type="PANTHER" id="PTHR24408:SF58">
    <property type="entry name" value="TRANSCRIPTION FACTOR (TFIIIA), PUTATIVE (AFU_ORTHOLOGUE AFUA_1G05150)-RELATED"/>
    <property type="match status" value="1"/>
</dbReference>
<feature type="domain" description="C2H2-type" evidence="10">
    <location>
        <begin position="583"/>
        <end position="611"/>
    </location>
</feature>
<evidence type="ECO:0000256" key="5">
    <source>
        <dbReference type="ARBA" id="ARBA00022833"/>
    </source>
</evidence>
<dbReference type="GO" id="GO:0000981">
    <property type="term" value="F:DNA-binding transcription factor activity, RNA polymerase II-specific"/>
    <property type="evidence" value="ECO:0007669"/>
    <property type="project" value="TreeGrafter"/>
</dbReference>
<dbReference type="GO" id="GO:0008270">
    <property type="term" value="F:zinc ion binding"/>
    <property type="evidence" value="ECO:0007669"/>
    <property type="project" value="UniProtKB-KW"/>
</dbReference>
<feature type="compositionally biased region" description="Low complexity" evidence="9">
    <location>
        <begin position="499"/>
        <end position="510"/>
    </location>
</feature>
<keyword evidence="7" id="KW-0539">Nucleus</keyword>
<evidence type="ECO:0000256" key="7">
    <source>
        <dbReference type="ARBA" id="ARBA00023242"/>
    </source>
</evidence>
<evidence type="ECO:0000256" key="1">
    <source>
        <dbReference type="ARBA" id="ARBA00004123"/>
    </source>
</evidence>
<feature type="compositionally biased region" description="Basic residues" evidence="9">
    <location>
        <begin position="489"/>
        <end position="498"/>
    </location>
</feature>
<dbReference type="SUPFAM" id="SSF57667">
    <property type="entry name" value="beta-beta-alpha zinc fingers"/>
    <property type="match status" value="1"/>
</dbReference>
<keyword evidence="12" id="KW-1185">Reference proteome</keyword>
<evidence type="ECO:0000313" key="12">
    <source>
        <dbReference type="Proteomes" id="UP000196158"/>
    </source>
</evidence>
<evidence type="ECO:0000256" key="6">
    <source>
        <dbReference type="ARBA" id="ARBA00023125"/>
    </source>
</evidence>
<dbReference type="PROSITE" id="PS50157">
    <property type="entry name" value="ZINC_FINGER_C2H2_2"/>
    <property type="match status" value="2"/>
</dbReference>
<feature type="region of interest" description="Disordered" evidence="9">
    <location>
        <begin position="364"/>
        <end position="399"/>
    </location>
</feature>
<comment type="subcellular location">
    <subcellularLocation>
        <location evidence="1">Nucleus</location>
    </subcellularLocation>
</comment>
<evidence type="ECO:0000256" key="9">
    <source>
        <dbReference type="SAM" id="MobiDB-lite"/>
    </source>
</evidence>
<protein>
    <submittedName>
        <fullName evidence="11">Similar to Saccharomyces cerevisiae YMR037C MSN2 Transcriptional activator related to Msn4p</fullName>
    </submittedName>
</protein>
<dbReference type="FunFam" id="3.30.160.60:FF:000446">
    <property type="entry name" value="Zinc finger protein"/>
    <property type="match status" value="1"/>
</dbReference>
<evidence type="ECO:0000256" key="8">
    <source>
        <dbReference type="PROSITE-ProRule" id="PRU00042"/>
    </source>
</evidence>
<gene>
    <name evidence="11" type="ORF">KASA_0Q01309G</name>
</gene>
<keyword evidence="2" id="KW-0479">Metal-binding</keyword>
<evidence type="ECO:0000256" key="2">
    <source>
        <dbReference type="ARBA" id="ARBA00022723"/>
    </source>
</evidence>
<dbReference type="GO" id="GO:0043565">
    <property type="term" value="F:sequence-specific DNA binding"/>
    <property type="evidence" value="ECO:0007669"/>
    <property type="project" value="TreeGrafter"/>
</dbReference>
<name>A0A1X7QX39_9SACH</name>
<reference evidence="11 12" key="1">
    <citation type="submission" date="2017-04" db="EMBL/GenBank/DDBJ databases">
        <authorList>
            <person name="Afonso C.L."/>
            <person name="Miller P.J."/>
            <person name="Scott M.A."/>
            <person name="Spackman E."/>
            <person name="Goraichik I."/>
            <person name="Dimitrov K.M."/>
            <person name="Suarez D.L."/>
            <person name="Swayne D.E."/>
        </authorList>
    </citation>
    <scope>NUCLEOTIDE SEQUENCE [LARGE SCALE GENOMIC DNA]</scope>
</reference>
<dbReference type="FunFam" id="3.30.160.60:FF:000204">
    <property type="entry name" value="Zinc finger protein 331"/>
    <property type="match status" value="1"/>
</dbReference>
<accession>A0A1X7QX39</accession>
<sequence>MFTNNSNIKNNVIDNSDDSLLNRMETSVTPVNQEDSTTKNFNKINQKDNYILTKDNSIKINNNANRPTSNRAESYSSSTTKLNTANNSYLDLQNLNIENSNNNNINVNIAGNNIVESISTPSMMNDLMALLDDEENENNFKQDSNMIIDLHMVSPKGKNNKHSMDFDNGFIDTNNNNINNNNESDSFVQPSDLHTNYNSNNNIINSNNFQRKNSYVDDSLTFNNNISFGGRRASELVTTGINGNSIFPNSRPSISDSLDFWELTNNNNNAIKGSPMSFENNNINNNQKFIDESISQALNDYNMDFNNQRKNSIKLSNNNNNITNIQENPFDESIDSNILNSPRQNINNSNTTNLLQDFSFQPLMKPTDQSHTQHHHNNNNNNSSRNNDNNLSMSPDTRGNELFYSLYNQTEPNNLDLYNVSMSSDDTSNNNRNMIPLQADELLSSPKKKFIKPSMMLSESASLSAKLAITGLQKKPETFPTIDTQVYHHPTKIVKRKSVSSSSNPANSRSENNRRRRKSTIGITNTTTSNSNIINNNTTTSSNNVASLTTSPRTSSSSASSSKRNSNANLNAALLEDPSIKPFQCKDCEKAFRRSEHLKRHVRSVHSTDRPFPCMLCEKKFSRSDNLSQHLKTHKKHGDF</sequence>
<dbReference type="GO" id="GO:0005634">
    <property type="term" value="C:nucleus"/>
    <property type="evidence" value="ECO:0007669"/>
    <property type="project" value="UniProtKB-SubCell"/>
</dbReference>
<dbReference type="InterPro" id="IPR013087">
    <property type="entry name" value="Znf_C2H2_type"/>
</dbReference>
<evidence type="ECO:0000259" key="10">
    <source>
        <dbReference type="PROSITE" id="PS50157"/>
    </source>
</evidence>
<dbReference type="AlphaFoldDB" id="A0A1X7QX39"/>
<dbReference type="Proteomes" id="UP000196158">
    <property type="component" value="Unassembled WGS sequence"/>
</dbReference>
<feature type="domain" description="C2H2-type" evidence="10">
    <location>
        <begin position="612"/>
        <end position="639"/>
    </location>
</feature>
<evidence type="ECO:0000256" key="3">
    <source>
        <dbReference type="ARBA" id="ARBA00022737"/>
    </source>
</evidence>
<dbReference type="Gene3D" id="3.30.160.60">
    <property type="entry name" value="Classic Zinc Finger"/>
    <property type="match status" value="2"/>
</dbReference>
<dbReference type="PROSITE" id="PS00028">
    <property type="entry name" value="ZINC_FINGER_C2H2_1"/>
    <property type="match status" value="2"/>
</dbReference>
<proteinExistence type="predicted"/>
<keyword evidence="5" id="KW-0862">Zinc</keyword>
<dbReference type="PANTHER" id="PTHR24408">
    <property type="entry name" value="ZINC FINGER PROTEIN"/>
    <property type="match status" value="1"/>
</dbReference>
<evidence type="ECO:0000313" key="11">
    <source>
        <dbReference type="EMBL" id="SMN17779.1"/>
    </source>
</evidence>
<evidence type="ECO:0000256" key="4">
    <source>
        <dbReference type="ARBA" id="ARBA00022771"/>
    </source>
</evidence>